<dbReference type="SUPFAM" id="SSF103481">
    <property type="entry name" value="Multidrug resistance efflux transporter EmrE"/>
    <property type="match status" value="2"/>
</dbReference>
<evidence type="ECO:0000256" key="1">
    <source>
        <dbReference type="ARBA" id="ARBA00004651"/>
    </source>
</evidence>
<keyword evidence="3 6" id="KW-0812">Transmembrane</keyword>
<evidence type="ECO:0000256" key="5">
    <source>
        <dbReference type="ARBA" id="ARBA00023136"/>
    </source>
</evidence>
<feature type="transmembrane region" description="Helical" evidence="6">
    <location>
        <begin position="181"/>
        <end position="201"/>
    </location>
</feature>
<dbReference type="AlphaFoldDB" id="A0A418WYZ6"/>
<feature type="transmembrane region" description="Helical" evidence="6">
    <location>
        <begin position="246"/>
        <end position="264"/>
    </location>
</feature>
<dbReference type="EMBL" id="QYUN01000002">
    <property type="protein sequence ID" value="RJG05305.1"/>
    <property type="molecule type" value="Genomic_DNA"/>
</dbReference>
<keyword evidence="2" id="KW-1003">Cell membrane</keyword>
<dbReference type="InterPro" id="IPR000620">
    <property type="entry name" value="EamA_dom"/>
</dbReference>
<feature type="transmembrane region" description="Helical" evidence="6">
    <location>
        <begin position="100"/>
        <end position="117"/>
    </location>
</feature>
<feature type="transmembrane region" description="Helical" evidence="6">
    <location>
        <begin position="9"/>
        <end position="30"/>
    </location>
</feature>
<feature type="transmembrane region" description="Helical" evidence="6">
    <location>
        <begin position="36"/>
        <end position="54"/>
    </location>
</feature>
<organism evidence="8 9">
    <name type="scientific">Noviherbaspirillum cavernae</name>
    <dbReference type="NCBI Taxonomy" id="2320862"/>
    <lineage>
        <taxon>Bacteria</taxon>
        <taxon>Pseudomonadati</taxon>
        <taxon>Pseudomonadota</taxon>
        <taxon>Betaproteobacteria</taxon>
        <taxon>Burkholderiales</taxon>
        <taxon>Oxalobacteraceae</taxon>
        <taxon>Noviherbaspirillum</taxon>
    </lineage>
</organism>
<evidence type="ECO:0000256" key="2">
    <source>
        <dbReference type="ARBA" id="ARBA00022475"/>
    </source>
</evidence>
<sequence>MTSLSRKDWILLILLTLCWGINWPIMKIAVRDFPPITFRTISMIGGLPAIWLAARMQGASLAIPKGKAGTLIKLAIPNMLIWHVFVILGVKMLSSGRAAILGYTMPVWAVLSGLIFFGERPTRAAWVGIGCALAGALLLMSSEIGQLAGQPLGSVLVLIAAAGWGYGTVQMKRTRIDMPTISLTFWMLTLTIVAMAAASLVRESAAWRMPTAIEWGAIAYNALIIFSFAHVVWFKLARTLPPVASSLSVMMIPVIGVFSGAWLLDETPHWQDYGAMALILAAMSTVLLKPRAARVGE</sequence>
<gene>
    <name evidence="8" type="ORF">D3870_04090</name>
</gene>
<evidence type="ECO:0000313" key="9">
    <source>
        <dbReference type="Proteomes" id="UP000285190"/>
    </source>
</evidence>
<feature type="domain" description="EamA" evidence="7">
    <location>
        <begin position="10"/>
        <end position="140"/>
    </location>
</feature>
<keyword evidence="4 6" id="KW-1133">Transmembrane helix</keyword>
<feature type="transmembrane region" description="Helical" evidence="6">
    <location>
        <begin position="75"/>
        <end position="94"/>
    </location>
</feature>
<keyword evidence="9" id="KW-1185">Reference proteome</keyword>
<protein>
    <submittedName>
        <fullName evidence="8">EamA family transporter</fullName>
    </submittedName>
</protein>
<evidence type="ECO:0000256" key="3">
    <source>
        <dbReference type="ARBA" id="ARBA00022692"/>
    </source>
</evidence>
<dbReference type="RefSeq" id="WP_119736888.1">
    <property type="nucleotide sequence ID" value="NZ_QYUN01000002.1"/>
</dbReference>
<reference evidence="8 9" key="1">
    <citation type="submission" date="2018-09" db="EMBL/GenBank/DDBJ databases">
        <authorList>
            <person name="Zhu H."/>
        </authorList>
    </citation>
    <scope>NUCLEOTIDE SEQUENCE [LARGE SCALE GENOMIC DNA]</scope>
    <source>
        <strain evidence="8 9">K2R10-39</strain>
    </source>
</reference>
<dbReference type="InterPro" id="IPR050638">
    <property type="entry name" value="AA-Vitamin_Transporters"/>
</dbReference>
<comment type="subcellular location">
    <subcellularLocation>
        <location evidence="1">Cell membrane</location>
        <topology evidence="1">Multi-pass membrane protein</topology>
    </subcellularLocation>
</comment>
<accession>A0A418WYZ6</accession>
<dbReference type="InterPro" id="IPR037185">
    <property type="entry name" value="EmrE-like"/>
</dbReference>
<dbReference type="OrthoDB" id="5298131at2"/>
<keyword evidence="5 6" id="KW-0472">Membrane</keyword>
<comment type="caution">
    <text evidence="8">The sequence shown here is derived from an EMBL/GenBank/DDBJ whole genome shotgun (WGS) entry which is preliminary data.</text>
</comment>
<evidence type="ECO:0000256" key="4">
    <source>
        <dbReference type="ARBA" id="ARBA00022989"/>
    </source>
</evidence>
<evidence type="ECO:0000256" key="6">
    <source>
        <dbReference type="SAM" id="Phobius"/>
    </source>
</evidence>
<proteinExistence type="predicted"/>
<feature type="transmembrane region" description="Helical" evidence="6">
    <location>
        <begin position="213"/>
        <end position="234"/>
    </location>
</feature>
<dbReference type="GO" id="GO:0005886">
    <property type="term" value="C:plasma membrane"/>
    <property type="evidence" value="ECO:0007669"/>
    <property type="project" value="UniProtKB-SubCell"/>
</dbReference>
<feature type="transmembrane region" description="Helical" evidence="6">
    <location>
        <begin position="270"/>
        <end position="288"/>
    </location>
</feature>
<feature type="transmembrane region" description="Helical" evidence="6">
    <location>
        <begin position="148"/>
        <end position="169"/>
    </location>
</feature>
<evidence type="ECO:0000259" key="7">
    <source>
        <dbReference type="Pfam" id="PF00892"/>
    </source>
</evidence>
<name>A0A418WYZ6_9BURK</name>
<dbReference type="Pfam" id="PF00892">
    <property type="entry name" value="EamA"/>
    <property type="match status" value="2"/>
</dbReference>
<feature type="domain" description="EamA" evidence="7">
    <location>
        <begin position="152"/>
        <end position="286"/>
    </location>
</feature>
<dbReference type="PANTHER" id="PTHR32322:SF18">
    <property type="entry name" value="S-ADENOSYLMETHIONINE_S-ADENOSYLHOMOCYSTEINE TRANSPORTER"/>
    <property type="match status" value="1"/>
</dbReference>
<dbReference type="PANTHER" id="PTHR32322">
    <property type="entry name" value="INNER MEMBRANE TRANSPORTER"/>
    <property type="match status" value="1"/>
</dbReference>
<dbReference type="Proteomes" id="UP000285190">
    <property type="component" value="Unassembled WGS sequence"/>
</dbReference>
<evidence type="ECO:0000313" key="8">
    <source>
        <dbReference type="EMBL" id="RJG05305.1"/>
    </source>
</evidence>
<feature type="transmembrane region" description="Helical" evidence="6">
    <location>
        <begin position="124"/>
        <end position="142"/>
    </location>
</feature>